<accession>A0A1Y1IJ70</accession>
<feature type="region of interest" description="Disordered" evidence="1">
    <location>
        <begin position="356"/>
        <end position="513"/>
    </location>
</feature>
<feature type="compositionally biased region" description="Basic and acidic residues" evidence="1">
    <location>
        <begin position="378"/>
        <end position="392"/>
    </location>
</feature>
<evidence type="ECO:0000313" key="3">
    <source>
        <dbReference type="Proteomes" id="UP000054558"/>
    </source>
</evidence>
<gene>
    <name evidence="2" type="ORF">KFL_004940130</name>
</gene>
<feature type="region of interest" description="Disordered" evidence="1">
    <location>
        <begin position="615"/>
        <end position="667"/>
    </location>
</feature>
<reference evidence="2 3" key="1">
    <citation type="journal article" date="2014" name="Nat. Commun.">
        <title>Klebsormidium flaccidum genome reveals primary factors for plant terrestrial adaptation.</title>
        <authorList>
            <person name="Hori K."/>
            <person name="Maruyama F."/>
            <person name="Fujisawa T."/>
            <person name="Togashi T."/>
            <person name="Yamamoto N."/>
            <person name="Seo M."/>
            <person name="Sato S."/>
            <person name="Yamada T."/>
            <person name="Mori H."/>
            <person name="Tajima N."/>
            <person name="Moriyama T."/>
            <person name="Ikeuchi M."/>
            <person name="Watanabe M."/>
            <person name="Wada H."/>
            <person name="Kobayashi K."/>
            <person name="Saito M."/>
            <person name="Masuda T."/>
            <person name="Sasaki-Sekimoto Y."/>
            <person name="Mashiguchi K."/>
            <person name="Awai K."/>
            <person name="Shimojima M."/>
            <person name="Masuda S."/>
            <person name="Iwai M."/>
            <person name="Nobusawa T."/>
            <person name="Narise T."/>
            <person name="Kondo S."/>
            <person name="Saito H."/>
            <person name="Sato R."/>
            <person name="Murakawa M."/>
            <person name="Ihara Y."/>
            <person name="Oshima-Yamada Y."/>
            <person name="Ohtaka K."/>
            <person name="Satoh M."/>
            <person name="Sonobe K."/>
            <person name="Ishii M."/>
            <person name="Ohtani R."/>
            <person name="Kanamori-Sato M."/>
            <person name="Honoki R."/>
            <person name="Miyazaki D."/>
            <person name="Mochizuki H."/>
            <person name="Umetsu J."/>
            <person name="Higashi K."/>
            <person name="Shibata D."/>
            <person name="Kamiya Y."/>
            <person name="Sato N."/>
            <person name="Nakamura Y."/>
            <person name="Tabata S."/>
            <person name="Ida S."/>
            <person name="Kurokawa K."/>
            <person name="Ohta H."/>
        </authorList>
    </citation>
    <scope>NUCLEOTIDE SEQUENCE [LARGE SCALE GENOMIC DNA]</scope>
    <source>
        <strain evidence="2 3">NIES-2285</strain>
    </source>
</reference>
<proteinExistence type="predicted"/>
<feature type="compositionally biased region" description="Basic and acidic residues" evidence="1">
    <location>
        <begin position="615"/>
        <end position="644"/>
    </location>
</feature>
<sequence>MDAYSPMQRFLYLKDGYWALSPQLLLDHGIKIHLMWQEAGDIALNGAHKNHYVVSPGKTLAVAFNVGHGEGVATCTPPHNPVERTTRFFAKKSLGHSWTEYSWLQGWNPWTFLEAVFNNSFTDNLSSPAVAATYHHGLLQYARGEIGLADQPWFIDILKRLEKRSEVAASKEVTVVASGSVASPGTELPSTSETNNCVRGASEGMLQMDKSGPAVDEPAAAQTTAKPPPQASGPATATRRGNIMPLVDERPANTSLLKPACLASRSRPGSTKLLVDVRAANSGTNNLMVGAAEGTLQANTSGTAVNQPAAAHTTANDLLEAAGPLTRARRRNNPMPLVNEPPTDSATVVLAGEGAREDASGPAVDLAAKKPSVAKAATKSETRQPTHIRFDMDSEDERAEETGGTYDLAARATEVVVREDTSGPSVDPAANQPAAAKSTSTDLTDGVVEPSEGPAGASKRMLGEDDPTTSHRPSQVPVIREISIMPGGAVRGASPNGTSEATVDPPARAQMPAGSTEKAAVLEKGAPRRSTINVEFTPREWPSNMMICMDMNCKRRHVGTTRLHMKEPTPIVAEGGIQGLGKQLLVANKKRSVLRALAAAGDMASLIEKERLSLRRRKEASVPREETYRATEEARVPEPTRKQDPPAVEPEAADRELASGGTLPEAL</sequence>
<protein>
    <submittedName>
        <fullName evidence="2">Uncharacterized protein</fullName>
    </submittedName>
</protein>
<keyword evidence="3" id="KW-1185">Reference proteome</keyword>
<dbReference type="EMBL" id="DF237443">
    <property type="protein sequence ID" value="GAQ89181.1"/>
    <property type="molecule type" value="Genomic_DNA"/>
</dbReference>
<feature type="region of interest" description="Disordered" evidence="1">
    <location>
        <begin position="210"/>
        <end position="240"/>
    </location>
</feature>
<evidence type="ECO:0000256" key="1">
    <source>
        <dbReference type="SAM" id="MobiDB-lite"/>
    </source>
</evidence>
<name>A0A1Y1IJ70_KLENI</name>
<feature type="region of interest" description="Disordered" evidence="1">
    <location>
        <begin position="325"/>
        <end position="344"/>
    </location>
</feature>
<organism evidence="2 3">
    <name type="scientific">Klebsormidium nitens</name>
    <name type="common">Green alga</name>
    <name type="synonym">Ulothrix nitens</name>
    <dbReference type="NCBI Taxonomy" id="105231"/>
    <lineage>
        <taxon>Eukaryota</taxon>
        <taxon>Viridiplantae</taxon>
        <taxon>Streptophyta</taxon>
        <taxon>Klebsormidiophyceae</taxon>
        <taxon>Klebsormidiales</taxon>
        <taxon>Klebsormidiaceae</taxon>
        <taxon>Klebsormidium</taxon>
    </lineage>
</organism>
<dbReference type="AlphaFoldDB" id="A0A1Y1IJ70"/>
<evidence type="ECO:0000313" key="2">
    <source>
        <dbReference type="EMBL" id="GAQ89181.1"/>
    </source>
</evidence>
<dbReference type="Proteomes" id="UP000054558">
    <property type="component" value="Unassembled WGS sequence"/>
</dbReference>